<dbReference type="EMBL" id="OC898037">
    <property type="protein sequence ID" value="CAD7648437.1"/>
    <property type="molecule type" value="Genomic_DNA"/>
</dbReference>
<dbReference type="SMART" id="SM01060">
    <property type="entry name" value="Catalase"/>
    <property type="match status" value="1"/>
</dbReference>
<comment type="similarity">
    <text evidence="1">Belongs to the catalase family.</text>
</comment>
<keyword evidence="6" id="KW-0408">Iron</keyword>
<evidence type="ECO:0000256" key="7">
    <source>
        <dbReference type="ARBA" id="ARBA00023324"/>
    </source>
</evidence>
<dbReference type="PANTHER" id="PTHR11465">
    <property type="entry name" value="CATALASE"/>
    <property type="match status" value="1"/>
</dbReference>
<dbReference type="Proteomes" id="UP000759131">
    <property type="component" value="Unassembled WGS sequence"/>
</dbReference>
<sequence length="216" mass="24292">MITLLATTMSNIWIYISIGFLVISTASNARNTSLNEEQMTGLLGRPVGRKTSLLTVGYHGPALLQDFQFLEEMAHFDRERIPERVVHAKGSGAFGVFRVTNGEMRRYTKMALFDRAGKETEVAVRFSTVAGGQDSADTVFGDPRGFATKFYTEEGNWDLVSNNVPMFFIRDSQQFPSVIHANKKNPMTGLKDPNALWDFQSLRPETLNLITYMYSD</sequence>
<feature type="domain" description="Catalase core" evidence="8">
    <location>
        <begin position="40"/>
        <end position="216"/>
    </location>
</feature>
<dbReference type="Pfam" id="PF00199">
    <property type="entry name" value="Catalase"/>
    <property type="match status" value="1"/>
</dbReference>
<name>A0A7R9LVG5_9ACAR</name>
<organism evidence="9">
    <name type="scientific">Medioppia subpectinata</name>
    <dbReference type="NCBI Taxonomy" id="1979941"/>
    <lineage>
        <taxon>Eukaryota</taxon>
        <taxon>Metazoa</taxon>
        <taxon>Ecdysozoa</taxon>
        <taxon>Arthropoda</taxon>
        <taxon>Chelicerata</taxon>
        <taxon>Arachnida</taxon>
        <taxon>Acari</taxon>
        <taxon>Acariformes</taxon>
        <taxon>Sarcoptiformes</taxon>
        <taxon>Oribatida</taxon>
        <taxon>Brachypylina</taxon>
        <taxon>Oppioidea</taxon>
        <taxon>Oppiidae</taxon>
        <taxon>Medioppia</taxon>
    </lineage>
</organism>
<accession>A0A7R9LVG5</accession>
<keyword evidence="7" id="KW-0376">Hydrogen peroxide</keyword>
<evidence type="ECO:0000256" key="5">
    <source>
        <dbReference type="ARBA" id="ARBA00023002"/>
    </source>
</evidence>
<dbReference type="InterPro" id="IPR018028">
    <property type="entry name" value="Catalase"/>
</dbReference>
<keyword evidence="4" id="KW-0479">Metal-binding</keyword>
<dbReference type="PRINTS" id="PR00067">
    <property type="entry name" value="CATALASE"/>
</dbReference>
<dbReference type="GO" id="GO:0005777">
    <property type="term" value="C:peroxisome"/>
    <property type="evidence" value="ECO:0007669"/>
    <property type="project" value="TreeGrafter"/>
</dbReference>
<dbReference type="OrthoDB" id="6880011at2759"/>
<dbReference type="EMBL" id="CAJPIZ010043462">
    <property type="protein sequence ID" value="CAG2121987.1"/>
    <property type="molecule type" value="Genomic_DNA"/>
</dbReference>
<keyword evidence="10" id="KW-1185">Reference proteome</keyword>
<evidence type="ECO:0000313" key="9">
    <source>
        <dbReference type="EMBL" id="CAD7648437.1"/>
    </source>
</evidence>
<reference evidence="9" key="1">
    <citation type="submission" date="2020-11" db="EMBL/GenBank/DDBJ databases">
        <authorList>
            <person name="Tran Van P."/>
        </authorList>
    </citation>
    <scope>NUCLEOTIDE SEQUENCE</scope>
</reference>
<evidence type="ECO:0000256" key="1">
    <source>
        <dbReference type="ARBA" id="ARBA00005329"/>
    </source>
</evidence>
<evidence type="ECO:0000256" key="6">
    <source>
        <dbReference type="ARBA" id="ARBA00023004"/>
    </source>
</evidence>
<dbReference type="InterPro" id="IPR024708">
    <property type="entry name" value="Catalase_AS"/>
</dbReference>
<dbReference type="PROSITE" id="PS00438">
    <property type="entry name" value="CATALASE_2"/>
    <property type="match status" value="1"/>
</dbReference>
<evidence type="ECO:0000256" key="3">
    <source>
        <dbReference type="ARBA" id="ARBA00022617"/>
    </source>
</evidence>
<dbReference type="Gene3D" id="2.40.180.10">
    <property type="entry name" value="Catalase core domain"/>
    <property type="match status" value="1"/>
</dbReference>
<dbReference type="GO" id="GO:0020037">
    <property type="term" value="F:heme binding"/>
    <property type="evidence" value="ECO:0007669"/>
    <property type="project" value="InterPro"/>
</dbReference>
<proteinExistence type="inferred from homology"/>
<protein>
    <recommendedName>
        <fullName evidence="8">Catalase core domain-containing protein</fullName>
    </recommendedName>
</protein>
<dbReference type="GO" id="GO:0004096">
    <property type="term" value="F:catalase activity"/>
    <property type="evidence" value="ECO:0007669"/>
    <property type="project" value="InterPro"/>
</dbReference>
<evidence type="ECO:0000256" key="2">
    <source>
        <dbReference type="ARBA" id="ARBA00022559"/>
    </source>
</evidence>
<keyword evidence="5" id="KW-0560">Oxidoreductase</keyword>
<evidence type="ECO:0000256" key="4">
    <source>
        <dbReference type="ARBA" id="ARBA00022723"/>
    </source>
</evidence>
<dbReference type="GO" id="GO:0005739">
    <property type="term" value="C:mitochondrion"/>
    <property type="evidence" value="ECO:0007669"/>
    <property type="project" value="TreeGrafter"/>
</dbReference>
<dbReference type="GO" id="GO:0042542">
    <property type="term" value="P:response to hydrogen peroxide"/>
    <property type="evidence" value="ECO:0007669"/>
    <property type="project" value="TreeGrafter"/>
</dbReference>
<dbReference type="GO" id="GO:0042744">
    <property type="term" value="P:hydrogen peroxide catabolic process"/>
    <property type="evidence" value="ECO:0007669"/>
    <property type="project" value="UniProtKB-KW"/>
</dbReference>
<dbReference type="PANTHER" id="PTHR11465:SF9">
    <property type="entry name" value="CATALASE"/>
    <property type="match status" value="1"/>
</dbReference>
<keyword evidence="3" id="KW-0349">Heme</keyword>
<feature type="non-terminal residue" evidence="9">
    <location>
        <position position="1"/>
    </location>
</feature>
<dbReference type="InterPro" id="IPR011614">
    <property type="entry name" value="Catalase_core"/>
</dbReference>
<dbReference type="PROSITE" id="PS51402">
    <property type="entry name" value="CATALASE_3"/>
    <property type="match status" value="1"/>
</dbReference>
<evidence type="ECO:0000259" key="8">
    <source>
        <dbReference type="SMART" id="SM01060"/>
    </source>
</evidence>
<dbReference type="GO" id="GO:0046872">
    <property type="term" value="F:metal ion binding"/>
    <property type="evidence" value="ECO:0007669"/>
    <property type="project" value="UniProtKB-KW"/>
</dbReference>
<dbReference type="InterPro" id="IPR020835">
    <property type="entry name" value="Catalase_sf"/>
</dbReference>
<evidence type="ECO:0000313" key="10">
    <source>
        <dbReference type="Proteomes" id="UP000759131"/>
    </source>
</evidence>
<gene>
    <name evidence="9" type="ORF">OSB1V03_LOCUS21933</name>
</gene>
<dbReference type="AlphaFoldDB" id="A0A7R9LVG5"/>
<keyword evidence="2" id="KW-0575">Peroxidase</keyword>
<dbReference type="SUPFAM" id="SSF56634">
    <property type="entry name" value="Heme-dependent catalase-like"/>
    <property type="match status" value="1"/>
</dbReference>